<dbReference type="GO" id="GO:0016491">
    <property type="term" value="F:oxidoreductase activity"/>
    <property type="evidence" value="ECO:0007669"/>
    <property type="project" value="UniProtKB-KW"/>
</dbReference>
<evidence type="ECO:0000256" key="4">
    <source>
        <dbReference type="ARBA" id="ARBA00023002"/>
    </source>
</evidence>
<dbReference type="PANTHER" id="PTHR19384:SF10">
    <property type="entry name" value="NADPH-DEPENDENT DIFLAVIN OXIDOREDUCTASE 1"/>
    <property type="match status" value="1"/>
</dbReference>
<dbReference type="GO" id="GO:0010181">
    <property type="term" value="F:FMN binding"/>
    <property type="evidence" value="ECO:0007669"/>
    <property type="project" value="TreeGrafter"/>
</dbReference>
<keyword evidence="4" id="KW-0560">Oxidoreductase</keyword>
<dbReference type="EMBL" id="BRXX01000227">
    <property type="protein sequence ID" value="GMH98927.1"/>
    <property type="molecule type" value="Genomic_DNA"/>
</dbReference>
<comment type="caution">
    <text evidence="7">The sequence shown here is derived from an EMBL/GenBank/DDBJ whole genome shotgun (WGS) entry which is preliminary data.</text>
</comment>
<dbReference type="PRINTS" id="PR00371">
    <property type="entry name" value="FPNCR"/>
</dbReference>
<organism evidence="7 8">
    <name type="scientific">Triparma verrucosa</name>
    <dbReference type="NCBI Taxonomy" id="1606542"/>
    <lineage>
        <taxon>Eukaryota</taxon>
        <taxon>Sar</taxon>
        <taxon>Stramenopiles</taxon>
        <taxon>Ochrophyta</taxon>
        <taxon>Bolidophyceae</taxon>
        <taxon>Parmales</taxon>
        <taxon>Triparmaceae</taxon>
        <taxon>Triparma</taxon>
    </lineage>
</organism>
<evidence type="ECO:0000259" key="5">
    <source>
        <dbReference type="Pfam" id="PF00175"/>
    </source>
</evidence>
<evidence type="ECO:0008006" key="9">
    <source>
        <dbReference type="Google" id="ProtNLM"/>
    </source>
</evidence>
<feature type="domain" description="Sulfite reductase [NADPH] flavoprotein alpha-component-like FAD-binding" evidence="6">
    <location>
        <begin position="21"/>
        <end position="131"/>
    </location>
</feature>
<dbReference type="Pfam" id="PF00667">
    <property type="entry name" value="FAD_binding_1"/>
    <property type="match status" value="1"/>
</dbReference>
<dbReference type="Proteomes" id="UP001165160">
    <property type="component" value="Unassembled WGS sequence"/>
</dbReference>
<dbReference type="Gene3D" id="1.20.990.10">
    <property type="entry name" value="NADPH-cytochrome p450 Reductase, Chain A, domain 3"/>
    <property type="match status" value="1"/>
</dbReference>
<gene>
    <name evidence="7" type="ORF">TrVE_jg3039</name>
</gene>
<evidence type="ECO:0000256" key="3">
    <source>
        <dbReference type="ARBA" id="ARBA00022827"/>
    </source>
</evidence>
<dbReference type="Gene3D" id="3.40.50.80">
    <property type="entry name" value="Nucleotide-binding domain of ferredoxin-NADP reductase (FNR) module"/>
    <property type="match status" value="1"/>
</dbReference>
<dbReference type="InterPro" id="IPR001709">
    <property type="entry name" value="Flavoprot_Pyr_Nucl_cyt_Rdtase"/>
</dbReference>
<dbReference type="PANTHER" id="PTHR19384">
    <property type="entry name" value="NITRIC OXIDE SYNTHASE-RELATED"/>
    <property type="match status" value="1"/>
</dbReference>
<protein>
    <recommendedName>
        <fullName evidence="9">FAD-binding FR-type domain-containing protein</fullName>
    </recommendedName>
</protein>
<dbReference type="SUPFAM" id="SSF52343">
    <property type="entry name" value="Ferredoxin reductase-like, C-terminal NADP-linked domain"/>
    <property type="match status" value="1"/>
</dbReference>
<dbReference type="InterPro" id="IPR023173">
    <property type="entry name" value="NADPH_Cyt_P450_Rdtase_alpha"/>
</dbReference>
<keyword evidence="3" id="KW-0274">FAD</keyword>
<proteinExistence type="predicted"/>
<dbReference type="InterPro" id="IPR017938">
    <property type="entry name" value="Riboflavin_synthase-like_b-brl"/>
</dbReference>
<dbReference type="InterPro" id="IPR003097">
    <property type="entry name" value="CysJ-like_FAD-binding"/>
</dbReference>
<keyword evidence="2" id="KW-0285">Flavoprotein</keyword>
<evidence type="ECO:0000256" key="2">
    <source>
        <dbReference type="ARBA" id="ARBA00022630"/>
    </source>
</evidence>
<dbReference type="InterPro" id="IPR001433">
    <property type="entry name" value="OxRdtase_FAD/NAD-bd"/>
</dbReference>
<dbReference type="GO" id="GO:0050660">
    <property type="term" value="F:flavin adenine dinucleotide binding"/>
    <property type="evidence" value="ECO:0007669"/>
    <property type="project" value="TreeGrafter"/>
</dbReference>
<evidence type="ECO:0000256" key="1">
    <source>
        <dbReference type="ARBA" id="ARBA00001974"/>
    </source>
</evidence>
<dbReference type="AlphaFoldDB" id="A0A9W7F2B9"/>
<evidence type="ECO:0000259" key="6">
    <source>
        <dbReference type="Pfam" id="PF00667"/>
    </source>
</evidence>
<dbReference type="InterPro" id="IPR039261">
    <property type="entry name" value="FNR_nucleotide-bd"/>
</dbReference>
<dbReference type="Pfam" id="PF00175">
    <property type="entry name" value="NAD_binding_1"/>
    <property type="match status" value="1"/>
</dbReference>
<keyword evidence="8" id="KW-1185">Reference proteome</keyword>
<reference evidence="8" key="1">
    <citation type="journal article" date="2023" name="Commun. Biol.">
        <title>Genome analysis of Parmales, the sister group of diatoms, reveals the evolutionary specialization of diatoms from phago-mixotrophs to photoautotrophs.</title>
        <authorList>
            <person name="Ban H."/>
            <person name="Sato S."/>
            <person name="Yoshikawa S."/>
            <person name="Yamada K."/>
            <person name="Nakamura Y."/>
            <person name="Ichinomiya M."/>
            <person name="Sato N."/>
            <person name="Blanc-Mathieu R."/>
            <person name="Endo H."/>
            <person name="Kuwata A."/>
            <person name="Ogata H."/>
        </authorList>
    </citation>
    <scope>NUCLEOTIDE SEQUENCE [LARGE SCALE GENOMIC DNA]</scope>
    <source>
        <strain evidence="8">NIES 3699</strain>
    </source>
</reference>
<dbReference type="Gene3D" id="2.40.30.10">
    <property type="entry name" value="Translation factors"/>
    <property type="match status" value="1"/>
</dbReference>
<dbReference type="GO" id="GO:0005829">
    <property type="term" value="C:cytosol"/>
    <property type="evidence" value="ECO:0007669"/>
    <property type="project" value="TreeGrafter"/>
</dbReference>
<name>A0A9W7F2B9_9STRA</name>
<sequence length="297" mass="32777">MELLKEKADLGYTGVNVGTMRVLASLVDVNEEGGMQQRNKLRSFFETEKGYSLFKEYVVREKRSIIDVLNDFDAVKIRTLDDILRVLTPIQPREYSIASEGESGGTLQLLVAFKEGKTMYGRDYIGLASKFWREAKVGDVVKGTTRKGSFEKVVAIDKPVLCIGAGTGVAPLRSVIRGRARPNDDKLVFGCRNVAADYYFRSEWEEMQIEVNAVFSRDQVKRIYVQDFVKNEGREVIAAHILAGGGVAIAGGASMAAAVQNEIVEILGERIEGGTAIAKRLISGLKRKGLFAVEAWT</sequence>
<accession>A0A9W7F2B9</accession>
<dbReference type="SUPFAM" id="SSF63380">
    <property type="entry name" value="Riboflavin synthase domain-like"/>
    <property type="match status" value="1"/>
</dbReference>
<evidence type="ECO:0000313" key="7">
    <source>
        <dbReference type="EMBL" id="GMH98927.1"/>
    </source>
</evidence>
<evidence type="ECO:0000313" key="8">
    <source>
        <dbReference type="Proteomes" id="UP001165160"/>
    </source>
</evidence>
<feature type="domain" description="Oxidoreductase FAD/NAD(P)-binding" evidence="5">
    <location>
        <begin position="163"/>
        <end position="260"/>
    </location>
</feature>
<comment type="cofactor">
    <cofactor evidence="1">
        <name>FAD</name>
        <dbReference type="ChEBI" id="CHEBI:57692"/>
    </cofactor>
</comment>